<dbReference type="OrthoDB" id="3045089at2759"/>
<evidence type="ECO:0000313" key="3">
    <source>
        <dbReference type="Proteomes" id="UP000799423"/>
    </source>
</evidence>
<evidence type="ECO:0000259" key="1">
    <source>
        <dbReference type="Pfam" id="PF22893"/>
    </source>
</evidence>
<reference evidence="2" key="1">
    <citation type="submission" date="2020-01" db="EMBL/GenBank/DDBJ databases">
        <authorList>
            <consortium name="DOE Joint Genome Institute"/>
            <person name="Haridas S."/>
            <person name="Albert R."/>
            <person name="Binder M."/>
            <person name="Bloem J."/>
            <person name="Labutti K."/>
            <person name="Salamov A."/>
            <person name="Andreopoulos B."/>
            <person name="Baker S.E."/>
            <person name="Barry K."/>
            <person name="Bills G."/>
            <person name="Bluhm B.H."/>
            <person name="Cannon C."/>
            <person name="Castanera R."/>
            <person name="Culley D.E."/>
            <person name="Daum C."/>
            <person name="Ezra D."/>
            <person name="Gonzalez J.B."/>
            <person name="Henrissat B."/>
            <person name="Kuo A."/>
            <person name="Liang C."/>
            <person name="Lipzen A."/>
            <person name="Lutzoni F."/>
            <person name="Magnuson J."/>
            <person name="Mondo S."/>
            <person name="Nolan M."/>
            <person name="Ohm R."/>
            <person name="Pangilinan J."/>
            <person name="Park H.-J."/>
            <person name="Ramirez L."/>
            <person name="Alfaro M."/>
            <person name="Sun H."/>
            <person name="Tritt A."/>
            <person name="Yoshinaga Y."/>
            <person name="Zwiers L.-H."/>
            <person name="Turgeon B.G."/>
            <person name="Goodwin S.B."/>
            <person name="Spatafora J.W."/>
            <person name="Crous P.W."/>
            <person name="Grigoriev I.V."/>
        </authorList>
    </citation>
    <scope>NUCLEOTIDE SEQUENCE</scope>
    <source>
        <strain evidence="2">IPT5</strain>
    </source>
</reference>
<gene>
    <name evidence="2" type="ORF">T440DRAFT_389253</name>
</gene>
<protein>
    <recommendedName>
        <fullName evidence="1">Ubiquitin-like domain-containing protein</fullName>
    </recommendedName>
</protein>
<keyword evidence="3" id="KW-1185">Reference proteome</keyword>
<dbReference type="EMBL" id="MU006294">
    <property type="protein sequence ID" value="KAF2853964.1"/>
    <property type="molecule type" value="Genomic_DNA"/>
</dbReference>
<dbReference type="InterPro" id="IPR054464">
    <property type="entry name" value="ULD_fung"/>
</dbReference>
<accession>A0A6A7BEX1</accession>
<name>A0A6A7BEX1_9PLEO</name>
<dbReference type="AlphaFoldDB" id="A0A6A7BEX1"/>
<dbReference type="Proteomes" id="UP000799423">
    <property type="component" value="Unassembled WGS sequence"/>
</dbReference>
<evidence type="ECO:0000313" key="2">
    <source>
        <dbReference type="EMBL" id="KAF2853964.1"/>
    </source>
</evidence>
<dbReference type="Pfam" id="PF22893">
    <property type="entry name" value="ULD_2"/>
    <property type="match status" value="1"/>
</dbReference>
<proteinExistence type="predicted"/>
<dbReference type="PANTHER" id="PTHR38886">
    <property type="entry name" value="SESA DOMAIN-CONTAINING PROTEIN"/>
    <property type="match status" value="1"/>
</dbReference>
<dbReference type="PANTHER" id="PTHR38886:SF1">
    <property type="entry name" value="NACHT-NTPASE AND P-LOOP NTPASES N-TERMINAL DOMAIN-CONTAINING PROTEIN"/>
    <property type="match status" value="1"/>
</dbReference>
<sequence>MSFGFSVGDFIAIGKLIGDITASLQSVGGAKSEYQELIREFQSLDAALKHLDRLESSSSNAQTLVSIKCAALSCRHPLEEFLVKIRKYENSLGPWSQSSTIKTATTKLRWTFGHNDEIKRLQTYLNVHIGTINILLAEYGLERMQVNDKKAESIAQQVRYQADTTHALLENVRKDLPGQTLLLRRVHSMLGGLYQLVCGEMRTSLQHFAQSVNKVCVSTQQIYTVVLDIRNSLTTVDTRWTHFQAPFTVEDALGFKFPVPSEYDFDLLDSIIQFRFQQGAGSKEVKSGKYELCRSKKRSETVTARSRLVPGTAITMAIIVDTPLVNESMCPMPHCRSTQASTCPGGGFIWYVPTRY</sequence>
<organism evidence="2 3">
    <name type="scientific">Plenodomus tracheiphilus IPT5</name>
    <dbReference type="NCBI Taxonomy" id="1408161"/>
    <lineage>
        <taxon>Eukaryota</taxon>
        <taxon>Fungi</taxon>
        <taxon>Dikarya</taxon>
        <taxon>Ascomycota</taxon>
        <taxon>Pezizomycotina</taxon>
        <taxon>Dothideomycetes</taxon>
        <taxon>Pleosporomycetidae</taxon>
        <taxon>Pleosporales</taxon>
        <taxon>Pleosporineae</taxon>
        <taxon>Leptosphaeriaceae</taxon>
        <taxon>Plenodomus</taxon>
    </lineage>
</organism>
<feature type="domain" description="Ubiquitin-like" evidence="1">
    <location>
        <begin position="244"/>
        <end position="320"/>
    </location>
</feature>